<proteinExistence type="predicted"/>
<reference evidence="1" key="1">
    <citation type="submission" date="2021-03" db="EMBL/GenBank/DDBJ databases">
        <authorList>
            <consortium name="DOE Joint Genome Institute"/>
            <person name="Ahrendt S."/>
            <person name="Looney B.P."/>
            <person name="Miyauchi S."/>
            <person name="Morin E."/>
            <person name="Drula E."/>
            <person name="Courty P.E."/>
            <person name="Chicoki N."/>
            <person name="Fauchery L."/>
            <person name="Kohler A."/>
            <person name="Kuo A."/>
            <person name="Labutti K."/>
            <person name="Pangilinan J."/>
            <person name="Lipzen A."/>
            <person name="Riley R."/>
            <person name="Andreopoulos W."/>
            <person name="He G."/>
            <person name="Johnson J."/>
            <person name="Barry K.W."/>
            <person name="Grigoriev I.V."/>
            <person name="Nagy L."/>
            <person name="Hibbett D."/>
            <person name="Henrissat B."/>
            <person name="Matheny P.B."/>
            <person name="Labbe J."/>
            <person name="Martin F."/>
        </authorList>
    </citation>
    <scope>NUCLEOTIDE SEQUENCE</scope>
    <source>
        <strain evidence="1">HHB10654</strain>
    </source>
</reference>
<sequence>MQAATPTSSKLVRYTVHTSDVLSDNRVNISEEGSERVIWYKERFLADEEIIEHIVDNATSTVLWTVHKPLRGWYIRLRSPSFPPTTFISLVPVPQSSLYHTPAAMSFSCRTTSPPAASAKSSLDSEVTLSDQTASRSPPHTYPPAATPPAVLVSPPSPSSVHAKLDQLAKAPRPKPRSQISQFLLTPHAQPAVPHSPEGGLFTRALRALKNNAPAHSNSFTLSPLPPTPPTAESTPNPPAAHHHHVHPHLPSLPTPPTPLLIFHDTTPVFTVASTSGVVEIDLEEIGKLGVDLAFWIAMGLAYGEFLADREGYLAAAAD</sequence>
<evidence type="ECO:0000313" key="2">
    <source>
        <dbReference type="Proteomes" id="UP000814140"/>
    </source>
</evidence>
<name>A0ACB8SXT3_9AGAM</name>
<dbReference type="EMBL" id="MU277213">
    <property type="protein sequence ID" value="KAI0061294.1"/>
    <property type="molecule type" value="Genomic_DNA"/>
</dbReference>
<keyword evidence="2" id="KW-1185">Reference proteome</keyword>
<dbReference type="Proteomes" id="UP000814140">
    <property type="component" value="Unassembled WGS sequence"/>
</dbReference>
<gene>
    <name evidence="1" type="ORF">BV25DRAFT_774325</name>
</gene>
<protein>
    <submittedName>
        <fullName evidence="1">Uncharacterized protein</fullName>
    </submittedName>
</protein>
<organism evidence="1 2">
    <name type="scientific">Artomyces pyxidatus</name>
    <dbReference type="NCBI Taxonomy" id="48021"/>
    <lineage>
        <taxon>Eukaryota</taxon>
        <taxon>Fungi</taxon>
        <taxon>Dikarya</taxon>
        <taxon>Basidiomycota</taxon>
        <taxon>Agaricomycotina</taxon>
        <taxon>Agaricomycetes</taxon>
        <taxon>Russulales</taxon>
        <taxon>Auriscalpiaceae</taxon>
        <taxon>Artomyces</taxon>
    </lineage>
</organism>
<evidence type="ECO:0000313" key="1">
    <source>
        <dbReference type="EMBL" id="KAI0061294.1"/>
    </source>
</evidence>
<comment type="caution">
    <text evidence="1">The sequence shown here is derived from an EMBL/GenBank/DDBJ whole genome shotgun (WGS) entry which is preliminary data.</text>
</comment>
<reference evidence="1" key="2">
    <citation type="journal article" date="2022" name="New Phytol.">
        <title>Evolutionary transition to the ectomycorrhizal habit in the genomes of a hyperdiverse lineage of mushroom-forming fungi.</title>
        <authorList>
            <person name="Looney B."/>
            <person name="Miyauchi S."/>
            <person name="Morin E."/>
            <person name="Drula E."/>
            <person name="Courty P.E."/>
            <person name="Kohler A."/>
            <person name="Kuo A."/>
            <person name="LaButti K."/>
            <person name="Pangilinan J."/>
            <person name="Lipzen A."/>
            <person name="Riley R."/>
            <person name="Andreopoulos W."/>
            <person name="He G."/>
            <person name="Johnson J."/>
            <person name="Nolan M."/>
            <person name="Tritt A."/>
            <person name="Barry K.W."/>
            <person name="Grigoriev I.V."/>
            <person name="Nagy L.G."/>
            <person name="Hibbett D."/>
            <person name="Henrissat B."/>
            <person name="Matheny P.B."/>
            <person name="Labbe J."/>
            <person name="Martin F.M."/>
        </authorList>
    </citation>
    <scope>NUCLEOTIDE SEQUENCE</scope>
    <source>
        <strain evidence="1">HHB10654</strain>
    </source>
</reference>
<accession>A0ACB8SXT3</accession>